<evidence type="ECO:0000313" key="2">
    <source>
        <dbReference type="Proteomes" id="UP000183788"/>
    </source>
</evidence>
<organism evidence="1 2">
    <name type="scientific">Chitinophaga sancti</name>
    <dbReference type="NCBI Taxonomy" id="1004"/>
    <lineage>
        <taxon>Bacteria</taxon>
        <taxon>Pseudomonadati</taxon>
        <taxon>Bacteroidota</taxon>
        <taxon>Chitinophagia</taxon>
        <taxon>Chitinophagales</taxon>
        <taxon>Chitinophagaceae</taxon>
        <taxon>Chitinophaga</taxon>
    </lineage>
</organism>
<accession>A0A1K1PM33</accession>
<name>A0A1K1PM33_9BACT</name>
<gene>
    <name evidence="1" type="ORF">SAMN05661012_02104</name>
</gene>
<dbReference type="Proteomes" id="UP000183788">
    <property type="component" value="Unassembled WGS sequence"/>
</dbReference>
<proteinExistence type="predicted"/>
<evidence type="ECO:0000313" key="1">
    <source>
        <dbReference type="EMBL" id="SFW48660.1"/>
    </source>
</evidence>
<dbReference type="EMBL" id="FPIZ01000005">
    <property type="protein sequence ID" value="SFW48660.1"/>
    <property type="molecule type" value="Genomic_DNA"/>
</dbReference>
<dbReference type="STRING" id="1004.SAMN05661012_02104"/>
<dbReference type="AlphaFoldDB" id="A0A1K1PM33"/>
<reference evidence="1 2" key="1">
    <citation type="submission" date="2016-11" db="EMBL/GenBank/DDBJ databases">
        <authorList>
            <person name="Jaros S."/>
            <person name="Januszkiewicz K."/>
            <person name="Wedrychowicz H."/>
        </authorList>
    </citation>
    <scope>NUCLEOTIDE SEQUENCE [LARGE SCALE GENOMIC DNA]</scope>
    <source>
        <strain evidence="1 2">DSM 784</strain>
    </source>
</reference>
<sequence length="44" mass="4790">MANVSLAIHADKVIKNGAAIIEKHLICGSNISLVFSDCYTYTYT</sequence>
<protein>
    <submittedName>
        <fullName evidence="1">Uncharacterized protein</fullName>
    </submittedName>
</protein>